<reference evidence="2 3" key="1">
    <citation type="submission" date="2016-10" db="EMBL/GenBank/DDBJ databases">
        <authorList>
            <person name="de Groot N.N."/>
        </authorList>
    </citation>
    <scope>NUCLEOTIDE SEQUENCE [LARGE SCALE GENOMIC DNA]</scope>
    <source>
        <strain evidence="2 3">NE2</strain>
    </source>
</reference>
<evidence type="ECO:0000313" key="2">
    <source>
        <dbReference type="EMBL" id="SFK21850.1"/>
    </source>
</evidence>
<feature type="signal peptide" evidence="1">
    <location>
        <begin position="1"/>
        <end position="29"/>
    </location>
</feature>
<name>A0A1I3XQN5_9HYPH</name>
<keyword evidence="3" id="KW-1185">Reference proteome</keyword>
<proteinExistence type="predicted"/>
<sequence>MAIFRRPRRRLARSLAFAAGLAVSGQASAQNRPFTFASVWNTTIPAAAVYASEPADPGLVAGVDSWDQRNVWTIPIYTAGANDPLQPLLYNSLAWYKVFTGEWKRVGNSAAVEADILASSKTSFPYRGNVFSTTTPNAWTLPASYNETVSSASPPARFRIGAGMTPAIGTDGHMVVFQPVGTALETYATIVLSSGPVVALSYATTSTTSAGDGWQNGQTASMLPAYAGLFCDEDVATGLNHALAITVPPTLLAPQIAYPAYAFDRDSLINKQPYAGVLPMGSRLALPPSVSVASLALSTAAGKAIATAAKAYGFIIVDRGGTGVTIRVKPKCATSDSVLRAWNYGLQNDLNAILAKVRSVTW</sequence>
<evidence type="ECO:0000313" key="3">
    <source>
        <dbReference type="Proteomes" id="UP000198755"/>
    </source>
</evidence>
<dbReference type="STRING" id="1612308.SAMN05444581_10412"/>
<feature type="chain" id="PRO_5011653042" evidence="1">
    <location>
        <begin position="30"/>
        <end position="362"/>
    </location>
</feature>
<organism evidence="2 3">
    <name type="scientific">Methylocapsa palsarum</name>
    <dbReference type="NCBI Taxonomy" id="1612308"/>
    <lineage>
        <taxon>Bacteria</taxon>
        <taxon>Pseudomonadati</taxon>
        <taxon>Pseudomonadota</taxon>
        <taxon>Alphaproteobacteria</taxon>
        <taxon>Hyphomicrobiales</taxon>
        <taxon>Beijerinckiaceae</taxon>
        <taxon>Methylocapsa</taxon>
    </lineage>
</organism>
<dbReference type="EMBL" id="FOSN01000004">
    <property type="protein sequence ID" value="SFK21850.1"/>
    <property type="molecule type" value="Genomic_DNA"/>
</dbReference>
<protein>
    <submittedName>
        <fullName evidence="2">Uncharacterized protein</fullName>
    </submittedName>
</protein>
<keyword evidence="1" id="KW-0732">Signal</keyword>
<accession>A0A1I3XQN5</accession>
<gene>
    <name evidence="2" type="ORF">SAMN05444581_10412</name>
</gene>
<dbReference type="AlphaFoldDB" id="A0A1I3XQN5"/>
<dbReference type="Proteomes" id="UP000198755">
    <property type="component" value="Unassembled WGS sequence"/>
</dbReference>
<evidence type="ECO:0000256" key="1">
    <source>
        <dbReference type="SAM" id="SignalP"/>
    </source>
</evidence>